<dbReference type="PANTHER" id="PTHR21237:SF23">
    <property type="entry name" value="GRPE PROTEIN HOMOLOG, MITOCHONDRIAL"/>
    <property type="match status" value="1"/>
</dbReference>
<feature type="region of interest" description="Disordered" evidence="13">
    <location>
        <begin position="48"/>
        <end position="68"/>
    </location>
</feature>
<keyword evidence="6 10" id="KW-0143">Chaperone</keyword>
<evidence type="ECO:0000256" key="5">
    <source>
        <dbReference type="ARBA" id="ARBA00023016"/>
    </source>
</evidence>
<organism evidence="14 15">
    <name type="scientific">Paracoccus methylarcula</name>
    <dbReference type="NCBI Taxonomy" id="72022"/>
    <lineage>
        <taxon>Bacteria</taxon>
        <taxon>Pseudomonadati</taxon>
        <taxon>Pseudomonadota</taxon>
        <taxon>Alphaproteobacteria</taxon>
        <taxon>Rhodobacterales</taxon>
        <taxon>Paracoccaceae</taxon>
        <taxon>Paracoccus</taxon>
    </lineage>
</organism>
<dbReference type="GO" id="GO:0000774">
    <property type="term" value="F:adenyl-nucleotide exchange factor activity"/>
    <property type="evidence" value="ECO:0007669"/>
    <property type="project" value="InterPro"/>
</dbReference>
<dbReference type="Proteomes" id="UP000238137">
    <property type="component" value="Unassembled WGS sequence"/>
</dbReference>
<dbReference type="PROSITE" id="PS01071">
    <property type="entry name" value="GRPE"/>
    <property type="match status" value="1"/>
</dbReference>
<evidence type="ECO:0000256" key="9">
    <source>
        <dbReference type="ARBA" id="ARBA00076414"/>
    </source>
</evidence>
<evidence type="ECO:0000313" key="14">
    <source>
        <dbReference type="EMBL" id="RNF34689.1"/>
    </source>
</evidence>
<evidence type="ECO:0000256" key="7">
    <source>
        <dbReference type="ARBA" id="ARBA00053401"/>
    </source>
</evidence>
<dbReference type="HAMAP" id="MF_01151">
    <property type="entry name" value="GrpE"/>
    <property type="match status" value="1"/>
</dbReference>
<dbReference type="InterPro" id="IPR000740">
    <property type="entry name" value="GrpE"/>
</dbReference>
<comment type="similarity">
    <text evidence="2 10 12">Belongs to the GrpE family.</text>
</comment>
<dbReference type="SUPFAM" id="SSF58014">
    <property type="entry name" value="Coiled-coil domain of nucleotide exchange factor GrpE"/>
    <property type="match status" value="1"/>
</dbReference>
<name>A0A422QXL2_9RHOB</name>
<dbReference type="GO" id="GO:0006457">
    <property type="term" value="P:protein folding"/>
    <property type="evidence" value="ECO:0007669"/>
    <property type="project" value="InterPro"/>
</dbReference>
<evidence type="ECO:0000256" key="13">
    <source>
        <dbReference type="SAM" id="MobiDB-lite"/>
    </source>
</evidence>
<comment type="caution">
    <text evidence="14">The sequence shown here is derived from an EMBL/GenBank/DDBJ whole genome shotgun (WGS) entry which is preliminary data.</text>
</comment>
<dbReference type="Gene3D" id="2.30.22.10">
    <property type="entry name" value="Head domain of nucleotide exchange factor GrpE"/>
    <property type="match status" value="1"/>
</dbReference>
<dbReference type="RefSeq" id="WP_106691222.1">
    <property type="nucleotide sequence ID" value="NZ_PXNQ02000005.1"/>
</dbReference>
<keyword evidence="5 10" id="KW-0346">Stress response</keyword>
<evidence type="ECO:0000256" key="2">
    <source>
        <dbReference type="ARBA" id="ARBA00009054"/>
    </source>
</evidence>
<feature type="compositionally biased region" description="Basic and acidic residues" evidence="13">
    <location>
        <begin position="50"/>
        <end position="64"/>
    </location>
</feature>
<dbReference type="CDD" id="cd00446">
    <property type="entry name" value="GrpE"/>
    <property type="match status" value="1"/>
</dbReference>
<keyword evidence="15" id="KW-1185">Reference proteome</keyword>
<evidence type="ECO:0000256" key="4">
    <source>
        <dbReference type="ARBA" id="ARBA00022490"/>
    </source>
</evidence>
<evidence type="ECO:0000256" key="11">
    <source>
        <dbReference type="RuleBase" id="RU000639"/>
    </source>
</evidence>
<dbReference type="FunFam" id="2.30.22.10:FF:000001">
    <property type="entry name" value="Protein GrpE"/>
    <property type="match status" value="1"/>
</dbReference>
<evidence type="ECO:0000256" key="1">
    <source>
        <dbReference type="ARBA" id="ARBA00004496"/>
    </source>
</evidence>
<evidence type="ECO:0000256" key="10">
    <source>
        <dbReference type="HAMAP-Rule" id="MF_01151"/>
    </source>
</evidence>
<dbReference type="Gene3D" id="3.90.20.20">
    <property type="match status" value="1"/>
</dbReference>
<dbReference type="GO" id="GO:0051082">
    <property type="term" value="F:unfolded protein binding"/>
    <property type="evidence" value="ECO:0007669"/>
    <property type="project" value="TreeGrafter"/>
</dbReference>
<protein>
    <recommendedName>
        <fullName evidence="8 10">Protein GrpE</fullName>
    </recommendedName>
    <alternativeName>
        <fullName evidence="9 10">HSP-70 cofactor</fullName>
    </alternativeName>
</protein>
<dbReference type="OrthoDB" id="9789811at2"/>
<dbReference type="GO" id="GO:0005737">
    <property type="term" value="C:cytoplasm"/>
    <property type="evidence" value="ECO:0007669"/>
    <property type="project" value="UniProtKB-SubCell"/>
</dbReference>
<evidence type="ECO:0000313" key="15">
    <source>
        <dbReference type="Proteomes" id="UP000238137"/>
    </source>
</evidence>
<evidence type="ECO:0000256" key="3">
    <source>
        <dbReference type="ARBA" id="ARBA00011738"/>
    </source>
</evidence>
<dbReference type="Pfam" id="PF01025">
    <property type="entry name" value="GrpE"/>
    <property type="match status" value="1"/>
</dbReference>
<dbReference type="SUPFAM" id="SSF51064">
    <property type="entry name" value="Head domain of nucleotide exchange factor GrpE"/>
    <property type="match status" value="1"/>
</dbReference>
<evidence type="ECO:0000256" key="8">
    <source>
        <dbReference type="ARBA" id="ARBA00072274"/>
    </source>
</evidence>
<evidence type="ECO:0000256" key="6">
    <source>
        <dbReference type="ARBA" id="ARBA00023186"/>
    </source>
</evidence>
<evidence type="ECO:0000256" key="12">
    <source>
        <dbReference type="RuleBase" id="RU004478"/>
    </source>
</evidence>
<dbReference type="AlphaFoldDB" id="A0A422QXL2"/>
<keyword evidence="4 10" id="KW-0963">Cytoplasm</keyword>
<dbReference type="EMBL" id="PXNQ02000005">
    <property type="protein sequence ID" value="RNF34689.1"/>
    <property type="molecule type" value="Genomic_DNA"/>
</dbReference>
<dbReference type="InterPro" id="IPR009012">
    <property type="entry name" value="GrpE_head"/>
</dbReference>
<reference evidence="14" key="1">
    <citation type="submission" date="2018-05" db="EMBL/GenBank/DDBJ databases">
        <title>Reclassification of Methylarcula marina and Methylarcula terricola as Paracoccus methylarcula sp.nov., comb.nov. and Paracoccus terricola comb.nov.</title>
        <authorList>
            <person name="Shmareva M.N."/>
            <person name="Doronina N.V."/>
            <person name="Vasilenko O.V."/>
            <person name="Tarlachkov S.V."/>
            <person name="Trotsenko Y.A."/>
        </authorList>
    </citation>
    <scope>NUCLEOTIDE SEQUENCE [LARGE SCALE GENOMIC DNA]</scope>
    <source>
        <strain evidence="14">VKM B-2159</strain>
    </source>
</reference>
<dbReference type="GO" id="GO:0042803">
    <property type="term" value="F:protein homodimerization activity"/>
    <property type="evidence" value="ECO:0007669"/>
    <property type="project" value="InterPro"/>
</dbReference>
<gene>
    <name evidence="10 14" type="primary">grpE</name>
    <name evidence="14" type="ORF">A7A09_009760</name>
</gene>
<dbReference type="InterPro" id="IPR013805">
    <property type="entry name" value="GrpE_CC"/>
</dbReference>
<comment type="subcellular location">
    <subcellularLocation>
        <location evidence="1 10">Cytoplasm</location>
    </subcellularLocation>
</comment>
<dbReference type="GO" id="GO:0051087">
    <property type="term" value="F:protein-folding chaperone binding"/>
    <property type="evidence" value="ECO:0007669"/>
    <property type="project" value="InterPro"/>
</dbReference>
<proteinExistence type="inferred from homology"/>
<dbReference type="PANTHER" id="PTHR21237">
    <property type="entry name" value="GRPE PROTEIN"/>
    <property type="match status" value="1"/>
</dbReference>
<sequence length="180" mass="20231">MNEQNEQPTEDITEEDQLAEIEDLADEIARLTAERDEFRDKFMRALADAENSRKRADKDRRDAEQYGGSRLARDLLPVHDALTRALDAAGEEQREAAKALIEGVELTLRELSNVFSKHGITVIRPEPGEKFDPTYHEAMFEAAVPGTKAGEIIQVMDNGFRLHDRLLRPAKVGVSSTQES</sequence>
<accession>A0A422QXL2</accession>
<comment type="function">
    <text evidence="7 10 11">Participates actively in the response to hyperosmotic and heat shock by preventing the aggregation of stress-denatured proteins, in association with DnaK and GrpE. It is the nucleotide exchange factor for DnaK and may function as a thermosensor. Unfolded proteins bind initially to DnaJ; upon interaction with the DnaJ-bound protein, DnaK hydrolyzes its bound ATP, resulting in the formation of a stable complex. GrpE releases ADP from DnaK; ATP binding to DnaK triggers the release of the substrate protein, thus completing the reaction cycle. Several rounds of ATP-dependent interactions between DnaJ, DnaK and GrpE are required for fully efficient folding.</text>
</comment>
<comment type="subunit">
    <text evidence="3 10">Homodimer.</text>
</comment>
<dbReference type="PRINTS" id="PR00773">
    <property type="entry name" value="GRPEPROTEIN"/>
</dbReference>